<dbReference type="EMBL" id="HBUF01300310">
    <property type="protein sequence ID" value="CAG6690915.1"/>
    <property type="molecule type" value="Transcribed_RNA"/>
</dbReference>
<protein>
    <submittedName>
        <fullName evidence="1">Uncharacterized protein</fullName>
    </submittedName>
</protein>
<sequence length="118" mass="13487">MTPRQVHARGNDKYMQGGMIGEGGTKQELSFFSSTPFEFQILVSFQIGTCLPDENLKFSNAITRRDAMLFSVRKLVCHSNFQSIFDYYYISSHQNSRLKIISIFSKIRGNIKAFSSKT</sequence>
<evidence type="ECO:0000313" key="1">
    <source>
        <dbReference type="EMBL" id="CAG6690915.1"/>
    </source>
</evidence>
<dbReference type="AlphaFoldDB" id="A0A8D8TRK0"/>
<reference evidence="1" key="1">
    <citation type="submission" date="2021-05" db="EMBL/GenBank/DDBJ databases">
        <authorList>
            <person name="Alioto T."/>
            <person name="Alioto T."/>
            <person name="Gomez Garrido J."/>
        </authorList>
    </citation>
    <scope>NUCLEOTIDE SEQUENCE</scope>
</reference>
<organism evidence="1">
    <name type="scientific">Cacopsylla melanoneura</name>
    <dbReference type="NCBI Taxonomy" id="428564"/>
    <lineage>
        <taxon>Eukaryota</taxon>
        <taxon>Metazoa</taxon>
        <taxon>Ecdysozoa</taxon>
        <taxon>Arthropoda</taxon>
        <taxon>Hexapoda</taxon>
        <taxon>Insecta</taxon>
        <taxon>Pterygota</taxon>
        <taxon>Neoptera</taxon>
        <taxon>Paraneoptera</taxon>
        <taxon>Hemiptera</taxon>
        <taxon>Sternorrhyncha</taxon>
        <taxon>Psylloidea</taxon>
        <taxon>Psyllidae</taxon>
        <taxon>Psyllinae</taxon>
        <taxon>Cacopsylla</taxon>
    </lineage>
</organism>
<proteinExistence type="predicted"/>
<name>A0A8D8TRK0_9HEMI</name>
<accession>A0A8D8TRK0</accession>